<dbReference type="InterPro" id="IPR015927">
    <property type="entry name" value="Peptidase_S24_S26A/B/C"/>
</dbReference>
<keyword evidence="3" id="KW-0804">Transcription</keyword>
<feature type="domain" description="Peptidase S24/S26A/S26B/S26C" evidence="4">
    <location>
        <begin position="177"/>
        <end position="297"/>
    </location>
</feature>
<proteinExistence type="predicted"/>
<keyword evidence="2" id="KW-0238">DNA-binding</keyword>
<feature type="domain" description="HTH cro/C1-type" evidence="5">
    <location>
        <begin position="18"/>
        <end position="57"/>
    </location>
</feature>
<dbReference type="PANTHER" id="PTHR40661">
    <property type="match status" value="1"/>
</dbReference>
<evidence type="ECO:0000313" key="6">
    <source>
        <dbReference type="EMBL" id="TQR14357.1"/>
    </source>
</evidence>
<dbReference type="RefSeq" id="WP_142538340.1">
    <property type="nucleotide sequence ID" value="NZ_BMIE01000003.1"/>
</dbReference>
<dbReference type="PANTHER" id="PTHR40661:SF1">
    <property type="entry name" value="HTH CRO_C1-TYPE DOMAIN-CONTAINING PROTEIN"/>
    <property type="match status" value="1"/>
</dbReference>
<dbReference type="OrthoDB" id="194368at2"/>
<dbReference type="InterPro" id="IPR001387">
    <property type="entry name" value="Cro/C1-type_HTH"/>
</dbReference>
<protein>
    <submittedName>
        <fullName evidence="6">Helix-turn-helix domain-containing protein</fullName>
    </submittedName>
</protein>
<comment type="caution">
    <text evidence="6">The sequence shown here is derived from an EMBL/GenBank/DDBJ whole genome shotgun (WGS) entry which is preliminary data.</text>
</comment>
<keyword evidence="1" id="KW-0805">Transcription regulation</keyword>
<evidence type="ECO:0000259" key="5">
    <source>
        <dbReference type="Pfam" id="PF01381"/>
    </source>
</evidence>
<evidence type="ECO:0000259" key="4">
    <source>
        <dbReference type="Pfam" id="PF00717"/>
    </source>
</evidence>
<name>A0A544TA64_9BACI</name>
<gene>
    <name evidence="6" type="ORF">FG382_07830</name>
</gene>
<evidence type="ECO:0000256" key="3">
    <source>
        <dbReference type="ARBA" id="ARBA00023163"/>
    </source>
</evidence>
<dbReference type="InterPro" id="IPR039418">
    <property type="entry name" value="LexA-like"/>
</dbReference>
<accession>A0A544TA64</accession>
<evidence type="ECO:0000256" key="2">
    <source>
        <dbReference type="ARBA" id="ARBA00023125"/>
    </source>
</evidence>
<sequence length="304" mass="34691">MYDKEKFAELLIKGQGTRSLNAFAKDSGVSSAYISKLIRGLYETAPSPAIIKKIADTARDVSYGELMAAAGHILSLEESEKIRAKKMYLMKENPIYLALHPDIEERYKNLSGDEKKELDEFISDSTQDELFEFIRSLNYTSELEIMQQGIEESDMVVSEKVTNYKIKNSTYPYFPVSISAGLPQDVDAVMDFERIEIPDIVMGKWANNKDIYMMRINGESMNEIIPDDSLIAVKRTDLSNLIDGDVVVYSDDNSYSVKQFYRDNDRLIFRPASSDKRFTDYITTIDNENLKIYGKVVVYVVVND</sequence>
<dbReference type="CDD" id="cd00093">
    <property type="entry name" value="HTH_XRE"/>
    <property type="match status" value="1"/>
</dbReference>
<dbReference type="CDD" id="cd06529">
    <property type="entry name" value="S24_LexA-like"/>
    <property type="match status" value="1"/>
</dbReference>
<keyword evidence="7" id="KW-1185">Reference proteome</keyword>
<dbReference type="SUPFAM" id="SSF51306">
    <property type="entry name" value="LexA/Signal peptidase"/>
    <property type="match status" value="1"/>
</dbReference>
<dbReference type="Pfam" id="PF01381">
    <property type="entry name" value="HTH_3"/>
    <property type="match status" value="1"/>
</dbReference>
<dbReference type="InterPro" id="IPR036286">
    <property type="entry name" value="LexA/Signal_pep-like_sf"/>
</dbReference>
<dbReference type="Gene3D" id="2.10.109.10">
    <property type="entry name" value="Umud Fragment, subunit A"/>
    <property type="match status" value="1"/>
</dbReference>
<dbReference type="Pfam" id="PF00717">
    <property type="entry name" value="Peptidase_S24"/>
    <property type="match status" value="1"/>
</dbReference>
<dbReference type="GO" id="GO:0003677">
    <property type="term" value="F:DNA binding"/>
    <property type="evidence" value="ECO:0007669"/>
    <property type="project" value="UniProtKB-KW"/>
</dbReference>
<dbReference type="AlphaFoldDB" id="A0A544TA64"/>
<organism evidence="6 7">
    <name type="scientific">Psychrobacillus lasiicapitis</name>
    <dbReference type="NCBI Taxonomy" id="1636719"/>
    <lineage>
        <taxon>Bacteria</taxon>
        <taxon>Bacillati</taxon>
        <taxon>Bacillota</taxon>
        <taxon>Bacilli</taxon>
        <taxon>Bacillales</taxon>
        <taxon>Bacillaceae</taxon>
        <taxon>Psychrobacillus</taxon>
    </lineage>
</organism>
<dbReference type="Proteomes" id="UP000317316">
    <property type="component" value="Unassembled WGS sequence"/>
</dbReference>
<reference evidence="6 7" key="1">
    <citation type="submission" date="2019-05" db="EMBL/GenBank/DDBJ databases">
        <title>Psychrobacillus vulpis sp. nov., a new species isolated from feces of a red fox that inhabits in The Tablas de Daimiel Natural Park, Albacete, Spain.</title>
        <authorList>
            <person name="Rodriguez M."/>
            <person name="Reina J.C."/>
            <person name="Bejar V."/>
            <person name="Llamas I."/>
        </authorList>
    </citation>
    <scope>NUCLEOTIDE SEQUENCE [LARGE SCALE GENOMIC DNA]</scope>
    <source>
        <strain evidence="6 7">NEAU-3TGS17</strain>
    </source>
</reference>
<evidence type="ECO:0000313" key="7">
    <source>
        <dbReference type="Proteomes" id="UP000317316"/>
    </source>
</evidence>
<evidence type="ECO:0000256" key="1">
    <source>
        <dbReference type="ARBA" id="ARBA00023015"/>
    </source>
</evidence>
<dbReference type="EMBL" id="VDGH01000004">
    <property type="protein sequence ID" value="TQR14357.1"/>
    <property type="molecule type" value="Genomic_DNA"/>
</dbReference>